<keyword evidence="1" id="KW-1133">Transmembrane helix</keyword>
<dbReference type="Proteomes" id="UP000657372">
    <property type="component" value="Unassembled WGS sequence"/>
</dbReference>
<feature type="transmembrane region" description="Helical" evidence="1">
    <location>
        <begin position="57"/>
        <end position="80"/>
    </location>
</feature>
<dbReference type="Pfam" id="PF00563">
    <property type="entry name" value="EAL"/>
    <property type="match status" value="1"/>
</dbReference>
<dbReference type="EMBL" id="JADOEL010000001">
    <property type="protein sequence ID" value="MBF8176126.1"/>
    <property type="molecule type" value="Genomic_DNA"/>
</dbReference>
<organism evidence="3 4">
    <name type="scientific">Herminiimonas contaminans</name>
    <dbReference type="NCBI Taxonomy" id="1111140"/>
    <lineage>
        <taxon>Bacteria</taxon>
        <taxon>Pseudomonadati</taxon>
        <taxon>Pseudomonadota</taxon>
        <taxon>Betaproteobacteria</taxon>
        <taxon>Burkholderiales</taxon>
        <taxon>Oxalobacteraceae</taxon>
        <taxon>Herminiimonas</taxon>
    </lineage>
</organism>
<evidence type="ECO:0000256" key="1">
    <source>
        <dbReference type="SAM" id="Phobius"/>
    </source>
</evidence>
<evidence type="ECO:0000313" key="4">
    <source>
        <dbReference type="Proteomes" id="UP000657372"/>
    </source>
</evidence>
<comment type="caution">
    <text evidence="3">The sequence shown here is derived from an EMBL/GenBank/DDBJ whole genome shotgun (WGS) entry which is preliminary data.</text>
</comment>
<dbReference type="SUPFAM" id="SSF141868">
    <property type="entry name" value="EAL domain-like"/>
    <property type="match status" value="1"/>
</dbReference>
<dbReference type="InterPro" id="IPR050706">
    <property type="entry name" value="Cyclic-di-GMP_PDE-like"/>
</dbReference>
<reference evidence="3 4" key="1">
    <citation type="submission" date="2020-11" db="EMBL/GenBank/DDBJ databases">
        <title>WGS of Herminiimonas contaminans strain Marseille-Q4544 isolated from planarians Schmidtea mediterranea.</title>
        <authorList>
            <person name="Kangale L."/>
        </authorList>
    </citation>
    <scope>NUCLEOTIDE SEQUENCE [LARGE SCALE GENOMIC DNA]</scope>
    <source>
        <strain evidence="3 4">Marseille-Q4544</strain>
    </source>
</reference>
<feature type="transmembrane region" description="Helical" evidence="1">
    <location>
        <begin position="144"/>
        <end position="164"/>
    </location>
</feature>
<gene>
    <name evidence="3" type="ORF">IXC47_00360</name>
</gene>
<feature type="transmembrane region" description="Helical" evidence="1">
    <location>
        <begin position="86"/>
        <end position="102"/>
    </location>
</feature>
<evidence type="ECO:0000259" key="2">
    <source>
        <dbReference type="PROSITE" id="PS50883"/>
    </source>
</evidence>
<dbReference type="Gene3D" id="3.20.20.450">
    <property type="entry name" value="EAL domain"/>
    <property type="match status" value="1"/>
</dbReference>
<evidence type="ECO:0000313" key="3">
    <source>
        <dbReference type="EMBL" id="MBF8176126.1"/>
    </source>
</evidence>
<keyword evidence="1" id="KW-0812">Transmembrane</keyword>
<keyword evidence="4" id="KW-1185">Reference proteome</keyword>
<proteinExistence type="predicted"/>
<feature type="transmembrane region" description="Helical" evidence="1">
    <location>
        <begin position="114"/>
        <end position="138"/>
    </location>
</feature>
<protein>
    <submittedName>
        <fullName evidence="3">EAL domain-containing protein</fullName>
    </submittedName>
</protein>
<name>A0ABS0EMW1_9BURK</name>
<dbReference type="SMART" id="SM00052">
    <property type="entry name" value="EAL"/>
    <property type="match status" value="1"/>
</dbReference>
<dbReference type="InterPro" id="IPR035919">
    <property type="entry name" value="EAL_sf"/>
</dbReference>
<sequence>MRRALLLSSLVLAIISVVWGVYFVARGNWDVWPLNVVSVAVAAATAALTLRGHIRAASITMFCAVYLILCVFCTFLDVPTPDAPRSNQNYFLVVALFAWLVFKGDKRWLRHGMVFMALLGFVFFASTSWVPTTAYALGPDVRVAGTWIHNILVTGLLWTLLWVMQADLSERNVMEADLRKAVTANQLMLYYQPQTGNDGRIVGAEALLRWQHPVKGMVSPADFIPLAEQTGLILPIGHWVLGMACAQLRSWAANPETAHLCLAINVSALQFKQPDFVSQLVSVLDRSGIDPTRLELELTESMLVNDVNDIISKMHAIKEKGVRLSLDDFGTGYSSLSYLKKLPLDQLKIDQSFVRDMLFDSNDVTIVRTVVELARGMGLHVIAEGVETQEQRQFLAALGCLSYQGYLLSRPVPNAEFEVVVRAHNAAARLADQGPLTAALIS</sequence>
<dbReference type="PROSITE" id="PS50883">
    <property type="entry name" value="EAL"/>
    <property type="match status" value="1"/>
</dbReference>
<accession>A0ABS0EMW1</accession>
<feature type="domain" description="EAL" evidence="2">
    <location>
        <begin position="171"/>
        <end position="425"/>
    </location>
</feature>
<keyword evidence="1" id="KW-0472">Membrane</keyword>
<dbReference type="CDD" id="cd01948">
    <property type="entry name" value="EAL"/>
    <property type="match status" value="1"/>
</dbReference>
<feature type="transmembrane region" description="Helical" evidence="1">
    <location>
        <begin position="30"/>
        <end position="50"/>
    </location>
</feature>
<dbReference type="PANTHER" id="PTHR33121:SF71">
    <property type="entry name" value="OXYGEN SENSOR PROTEIN DOSP"/>
    <property type="match status" value="1"/>
</dbReference>
<dbReference type="InterPro" id="IPR001633">
    <property type="entry name" value="EAL_dom"/>
</dbReference>
<dbReference type="PANTHER" id="PTHR33121">
    <property type="entry name" value="CYCLIC DI-GMP PHOSPHODIESTERASE PDEF"/>
    <property type="match status" value="1"/>
</dbReference>